<evidence type="ECO:0000313" key="1">
    <source>
        <dbReference type="Proteomes" id="UP000887565"/>
    </source>
</evidence>
<sequence>ADLTTLNSYIINVDEKVTCRCDKLCESYLKLRQIKQGDHVYIALIPFPTLDLDERYFYYLAISREQTKALLCKRQSNDEYTNDICPFGNNTKTDEPSFKFYIKILEHKEHSVMLFNKQSQQAITIQFGLQQDKKLPTFEIAPETPTCHGGPKAAQSLANV</sequence>
<protein>
    <submittedName>
        <fullName evidence="2">Uncharacterized protein</fullName>
    </submittedName>
</protein>
<organism evidence="1 2">
    <name type="scientific">Romanomermis culicivorax</name>
    <name type="common">Nematode worm</name>
    <dbReference type="NCBI Taxonomy" id="13658"/>
    <lineage>
        <taxon>Eukaryota</taxon>
        <taxon>Metazoa</taxon>
        <taxon>Ecdysozoa</taxon>
        <taxon>Nematoda</taxon>
        <taxon>Enoplea</taxon>
        <taxon>Dorylaimia</taxon>
        <taxon>Mermithida</taxon>
        <taxon>Mermithoidea</taxon>
        <taxon>Mermithidae</taxon>
        <taxon>Romanomermis</taxon>
    </lineage>
</organism>
<evidence type="ECO:0000313" key="2">
    <source>
        <dbReference type="WBParaSite" id="nRc.2.0.1.t37416-RA"/>
    </source>
</evidence>
<dbReference type="WBParaSite" id="nRc.2.0.1.t37416-RA">
    <property type="protein sequence ID" value="nRc.2.0.1.t37416-RA"/>
    <property type="gene ID" value="nRc.2.0.1.g37416"/>
</dbReference>
<name>A0A915KHF3_ROMCU</name>
<dbReference type="Proteomes" id="UP000887565">
    <property type="component" value="Unplaced"/>
</dbReference>
<dbReference type="AlphaFoldDB" id="A0A915KHF3"/>
<proteinExistence type="predicted"/>
<accession>A0A915KHF3</accession>
<reference evidence="2" key="1">
    <citation type="submission" date="2022-11" db="UniProtKB">
        <authorList>
            <consortium name="WormBaseParasite"/>
        </authorList>
    </citation>
    <scope>IDENTIFICATION</scope>
</reference>
<keyword evidence="1" id="KW-1185">Reference proteome</keyword>